<proteinExistence type="predicted"/>
<comment type="caution">
    <text evidence="1">The sequence shown here is derived from an EMBL/GenBank/DDBJ whole genome shotgun (WGS) entry which is preliminary data.</text>
</comment>
<dbReference type="PANTHER" id="PTHR47169">
    <property type="entry name" value="OS01G0541250 PROTEIN"/>
    <property type="match status" value="1"/>
</dbReference>
<reference evidence="1" key="1">
    <citation type="submission" date="2018-10" db="EMBL/GenBank/DDBJ databases">
        <title>Effector identification in a new, highly contiguous assembly of the strawberry crown rot pathogen Phytophthora cactorum.</title>
        <authorList>
            <person name="Armitage A.D."/>
            <person name="Nellist C.F."/>
            <person name="Bates H."/>
            <person name="Vickerstaff R.J."/>
            <person name="Harrison R.J."/>
        </authorList>
    </citation>
    <scope>NUCLEOTIDE SEQUENCE</scope>
    <source>
        <strain evidence="1">4040</strain>
    </source>
</reference>
<organism evidence="1 2">
    <name type="scientific">Phytophthora cactorum</name>
    <dbReference type="NCBI Taxonomy" id="29920"/>
    <lineage>
        <taxon>Eukaryota</taxon>
        <taxon>Sar</taxon>
        <taxon>Stramenopiles</taxon>
        <taxon>Oomycota</taxon>
        <taxon>Peronosporomycetes</taxon>
        <taxon>Peronosporales</taxon>
        <taxon>Peronosporaceae</taxon>
        <taxon>Phytophthora</taxon>
    </lineage>
</organism>
<dbReference type="EMBL" id="RCMK01000515">
    <property type="protein sequence ID" value="KAG2924149.1"/>
    <property type="molecule type" value="Genomic_DNA"/>
</dbReference>
<dbReference type="InterPro" id="IPR036397">
    <property type="entry name" value="RNaseH_sf"/>
</dbReference>
<dbReference type="PANTHER" id="PTHR47169:SF2">
    <property type="entry name" value="OS01G0541250 PROTEIN"/>
    <property type="match status" value="1"/>
</dbReference>
<protein>
    <submittedName>
        <fullName evidence="1">Uncharacterized protein</fullName>
    </submittedName>
</protein>
<dbReference type="GO" id="GO:0003676">
    <property type="term" value="F:nucleic acid binding"/>
    <property type="evidence" value="ECO:0007669"/>
    <property type="project" value="InterPro"/>
</dbReference>
<evidence type="ECO:0000313" key="1">
    <source>
        <dbReference type="EMBL" id="KAG2924149.1"/>
    </source>
</evidence>
<dbReference type="Proteomes" id="UP000736787">
    <property type="component" value="Unassembled WGS sequence"/>
</dbReference>
<evidence type="ECO:0000313" key="2">
    <source>
        <dbReference type="Proteomes" id="UP000736787"/>
    </source>
</evidence>
<name>A0A8T1L5J0_9STRA</name>
<accession>A0A8T1L5J0</accession>
<sequence>MVPIPRVDGLGEWKCRIKQNSGRKKKGRDEIAARIRAVPIEERKPYRRLAHAAGISKHLVQALIREGILTVHSTRIKPYLTDTNKFRRMEHALTFIDPTSLMFEPIWDSHRKGKWDGKIGLWPLTETYLALRRNEYRAHGEECTRNIDSINRRLLTGLCYTCYQVEVATKNVILIQQDNAKPRIGPSDPDILAAGTADGRNIRLFWQPANSPDTNILDLGLFALLQALQLRKPVYGIQSRIRAVEDAYEAMDEYTLDDIFLTLQKCMECILKESGGNEYKLPHMGKAKLRTEGKLPKSFSCDRKIYTSARAILEKAGRPFLF</sequence>
<dbReference type="Gene3D" id="3.30.420.10">
    <property type="entry name" value="Ribonuclease H-like superfamily/Ribonuclease H"/>
    <property type="match status" value="1"/>
</dbReference>
<dbReference type="AlphaFoldDB" id="A0A8T1L5J0"/>
<dbReference type="VEuPathDB" id="FungiDB:PC110_g1274"/>
<gene>
    <name evidence="1" type="ORF">PC117_g15448</name>
</gene>